<feature type="domain" description="DUF6792" evidence="3">
    <location>
        <begin position="44"/>
        <end position="138"/>
    </location>
</feature>
<dbReference type="EMBL" id="JAABFR010000150">
    <property type="protein sequence ID" value="MBD4334919.1"/>
    <property type="molecule type" value="Genomic_DNA"/>
</dbReference>
<dbReference type="Proteomes" id="UP000052230">
    <property type="component" value="Unassembled WGS sequence"/>
</dbReference>
<dbReference type="OMA" id="ANDPGRN"/>
<gene>
    <name evidence="5" type="ORF">GUH15_02260</name>
    <name evidence="4" type="ORF">XAC3562_630141</name>
</gene>
<dbReference type="KEGG" id="xcm:J164_03330"/>
<feature type="region of interest" description="Disordered" evidence="2">
    <location>
        <begin position="291"/>
        <end position="358"/>
    </location>
</feature>
<dbReference type="Pfam" id="PF20591">
    <property type="entry name" value="DUF6792"/>
    <property type="match status" value="1"/>
</dbReference>
<accession>A0A0U4YPA9</accession>
<feature type="compositionally biased region" description="Basic and acidic residues" evidence="2">
    <location>
        <begin position="291"/>
        <end position="308"/>
    </location>
</feature>
<dbReference type="PATRIC" id="fig|434928.28.peg.3457"/>
<dbReference type="KEGG" id="xcw:J162_03334"/>
<dbReference type="Proteomes" id="UP000653002">
    <property type="component" value="Unassembled WGS sequence"/>
</dbReference>
<dbReference type="KEGG" id="xcn:J169_03353"/>
<dbReference type="GeneID" id="66912237"/>
<organism evidence="4 6">
    <name type="scientific">Xanthomonas citri pv. citri</name>
    <dbReference type="NCBI Taxonomy" id="611301"/>
    <lineage>
        <taxon>Bacteria</taxon>
        <taxon>Pseudomonadati</taxon>
        <taxon>Pseudomonadota</taxon>
        <taxon>Gammaproteobacteria</taxon>
        <taxon>Lysobacterales</taxon>
        <taxon>Lysobacteraceae</taxon>
        <taxon>Xanthomonas</taxon>
    </lineage>
</organism>
<dbReference type="RefSeq" id="WP_011052078.1">
    <property type="nucleotide sequence ID" value="NZ_CAVLHM010000028.1"/>
</dbReference>
<dbReference type="Gene3D" id="3.40.50.1820">
    <property type="entry name" value="alpha/beta hydrolase"/>
    <property type="match status" value="1"/>
</dbReference>
<evidence type="ECO:0000313" key="4">
    <source>
        <dbReference type="EMBL" id="CEG17676.1"/>
    </source>
</evidence>
<protein>
    <submittedName>
        <fullName evidence="5">Lipase</fullName>
    </submittedName>
</protein>
<dbReference type="KEGG" id="xcu:J159_03330"/>
<dbReference type="EMBL" id="CCXZ01000159">
    <property type="protein sequence ID" value="CEG17676.1"/>
    <property type="molecule type" value="Genomic_DNA"/>
</dbReference>
<sequence length="438" mass="47789">MSLTSQQYAALAYDAYQKPDRVGPRSPIVDIGGVPCRHLDYIDRPSGYQGVIYERADTGEMVVVHRGSEFDRQPLLDGVLADGGMVATRHNAQVADAITFTQRALKYAEQKHLSTGLPIPDVTVSGHSLGGNLAQVTAHHFGLKGQTFDAYGAVSLDRRIPEGGSDVINHVVAGDAVSAASRHYGQVKVYATPQEIAVLKAADYANDPDALDARDPVSAAVKLGESHRMHNFLPVDGAGKADTSVLEDPSTQQLARQYAPMIEKYRGDIETLRSGLTVYSRGIPGLARDGFDHLRGPLEPGAGRREMDAPTWQQQMQQLQQDRERSHAPQTWQVPLKQDAQEVRAASPTHGGKPSSLQEDHSAFLDRMLAAAQNGDRDQFRQMTQALANEPPGRALRAEAVEAVNQQEQQAAQQAMQAQRQQAELQQQETMRIGARSL</sequence>
<comment type="caution">
    <text evidence="4">The sequence shown here is derived from an EMBL/GenBank/DDBJ whole genome shotgun (WGS) entry which is preliminary data.</text>
</comment>
<dbReference type="AlphaFoldDB" id="A0A0U4YPA9"/>
<dbReference type="InterPro" id="IPR029058">
    <property type="entry name" value="AB_hydrolase_fold"/>
</dbReference>
<reference evidence="5" key="2">
    <citation type="submission" date="2020-01" db="EMBL/GenBank/DDBJ databases">
        <authorList>
            <person name="Richard D."/>
        </authorList>
    </citation>
    <scope>NUCLEOTIDE SEQUENCE</scope>
    <source>
        <strain evidence="5">JP541</strain>
    </source>
</reference>
<reference evidence="4 6" key="1">
    <citation type="submission" date="2014-09" db="EMBL/GenBank/DDBJ databases">
        <authorList>
            <person name="Regsiter A."/>
        </authorList>
    </citation>
    <scope>NUCLEOTIDE SEQUENCE [LARGE SCALE GENOMIC DNA]</scope>
</reference>
<dbReference type="KEGG" id="xcf:J172_03346"/>
<name>A0A0U4YPA9_XANCI</name>
<keyword evidence="1" id="KW-0175">Coiled coil</keyword>
<feature type="coiled-coil region" evidence="1">
    <location>
        <begin position="398"/>
        <end position="429"/>
    </location>
</feature>
<dbReference type="InterPro" id="IPR046742">
    <property type="entry name" value="DUF6792"/>
</dbReference>
<dbReference type="KEGG" id="xcr:J163_03330"/>
<dbReference type="SUPFAM" id="SSF53474">
    <property type="entry name" value="alpha/beta-Hydrolases"/>
    <property type="match status" value="1"/>
</dbReference>
<proteinExistence type="predicted"/>
<evidence type="ECO:0000313" key="6">
    <source>
        <dbReference type="Proteomes" id="UP000052230"/>
    </source>
</evidence>
<keyword evidence="6" id="KW-1185">Reference proteome</keyword>
<evidence type="ECO:0000256" key="2">
    <source>
        <dbReference type="SAM" id="MobiDB-lite"/>
    </source>
</evidence>
<evidence type="ECO:0000259" key="3">
    <source>
        <dbReference type="Pfam" id="PF20591"/>
    </source>
</evidence>
<evidence type="ECO:0000256" key="1">
    <source>
        <dbReference type="SAM" id="Coils"/>
    </source>
</evidence>
<evidence type="ECO:0000313" key="5">
    <source>
        <dbReference type="EMBL" id="MBD4334919.1"/>
    </source>
</evidence>